<feature type="compositionally biased region" description="Basic and acidic residues" evidence="1">
    <location>
        <begin position="489"/>
        <end position="501"/>
    </location>
</feature>
<accession>A0A0E3WU79</accession>
<evidence type="ECO:0000256" key="1">
    <source>
        <dbReference type="SAM" id="MobiDB-lite"/>
    </source>
</evidence>
<sequence length="1215" mass="136655">MKAPEISRLDADTILQEIRKKAPFYLPEWKAEASKDVGFALSMIFSSMAGSISSRLNEAPNKHFLSFLEMLNFSLIPARPARAPLSFVLSEGAPGDVLIEASTRVSAKGSDGETVIFETEKNMLATPSKIMSVYSTIAEYDEIFDHSLSVNGRNQTDLFAEQDSLQEHTLYIGDEELFNLKQGTIDVFFEGAERSSIKKLGDVKNALWEYPVEFAEKKDGEEKKIKWISFKSMEARDEGNTPLIRLEMGPVEGEGDKKIFLPVAELKVNTFESRWIRCKIKESKINEFKDLKVTNIKVSTSPSPFKTPINEDSILRVQGIGNTYYSRLAGNQAEHRIRTISELLSLSDEELAGILRCSKIRAQNILEAARKRFYDKSGKDEPGNSNNAVKGIDPDFLFYNDIPLDISGENVYPFGSKPRLNDTFYIGSSEAFSKKGYKVRMEFGLEAGRSGSTAKADSPQLSWEYWDGESWTVLGIAGGNNNLSENGECSDRNSRERRESGKIVQSGIEIPEMPLVKPSRVNGKESCWVRVRLVGGNYGKDYEINSDRNISSGSFCPPAIKNLKINYLSSKNKQPAVVLAKNNLEFRDCLKDLETRGNFKPFEALPDKFPSVYFGFNKALRGGPMSLFIDIEESFEYPESFLPDVKWQYLAEGSEVSGEERSVKESRGEWKRLETLDETGGFTKKGMLQFVVPEKMQASSFFGSGEQYWIRAFVTGNFFKTKTEPNLQSPAYELFLKKERPAIYRLDNTRNEFSSVISSEINRREATPEKIISGKVEPLLLNKENCLEEALRPESRKLEPPGKVECKKAFEVFNIDFQPETARMLPPKVLGFYLNSVWAVQASTTYNEVVGSSSGEPDQEFSLIHIPVLDEEVWINEYGSISEIERKSLRKDLQEIEKDSEGDLKKLWVRWQRVEDFLESKETDRHYTLDRIGGKIRFGNRIEGKIPPAGFENIRATYRSGGGKAGNIEAMKISKIMRSIAFVDRVYNPVPSKGGTDPEQTDALIKRSPAALKHRNRAMAVSDYEWLLREASSKVARVKVLPNFSSEGKFSTGWVTVVIVPEGTGTKPLPSIELKRGVKQYLETRCPPVLSLKVISPFYIRVDVLAEIRTRHIDAIPVIEKRAVEKITAFLHPLTGCENGKGWNFGDAPCISEIYSILEGIEAVDYVADVEIRYFEGSKALTLTGTSVIKLPEYALPYSGEHSITVKWANGNKEG</sequence>
<dbReference type="Proteomes" id="UP000033101">
    <property type="component" value="Chromosome"/>
</dbReference>
<dbReference type="GeneID" id="24831149"/>
<dbReference type="NCBIfam" id="TIGR02243">
    <property type="entry name" value="putative baseplate assembly protein"/>
    <property type="match status" value="1"/>
</dbReference>
<dbReference type="KEGG" id="mhor:MSHOH_1922"/>
<dbReference type="EMBL" id="CP009516">
    <property type="protein sequence ID" value="AKB78405.1"/>
    <property type="molecule type" value="Genomic_DNA"/>
</dbReference>
<dbReference type="OrthoDB" id="148404at2157"/>
<dbReference type="PATRIC" id="fig|1434110.4.peg.2447"/>
<organism evidence="2 3">
    <name type="scientific">Methanosarcina horonobensis HB-1 = JCM 15518</name>
    <dbReference type="NCBI Taxonomy" id="1434110"/>
    <lineage>
        <taxon>Archaea</taxon>
        <taxon>Methanobacteriati</taxon>
        <taxon>Methanobacteriota</taxon>
        <taxon>Stenosarchaea group</taxon>
        <taxon>Methanomicrobia</taxon>
        <taxon>Methanosarcinales</taxon>
        <taxon>Methanosarcinaceae</taxon>
        <taxon>Methanosarcina</taxon>
    </lineage>
</organism>
<proteinExistence type="predicted"/>
<feature type="region of interest" description="Disordered" evidence="1">
    <location>
        <begin position="482"/>
        <end position="502"/>
    </location>
</feature>
<dbReference type="HOGENOM" id="CLU_007726_0_0_2"/>
<evidence type="ECO:0000313" key="3">
    <source>
        <dbReference type="Proteomes" id="UP000033101"/>
    </source>
</evidence>
<dbReference type="AlphaFoldDB" id="A0A0E3WU79"/>
<dbReference type="Gene3D" id="1.10.150.20">
    <property type="entry name" value="5' to 3' exonuclease, C-terminal subdomain"/>
    <property type="match status" value="1"/>
</dbReference>
<name>A0A0E3WU79_9EURY</name>
<dbReference type="RefSeq" id="WP_048139406.1">
    <property type="nucleotide sequence ID" value="NZ_CP009516.1"/>
</dbReference>
<gene>
    <name evidence="2" type="ORF">MSHOH_1922</name>
</gene>
<protein>
    <submittedName>
        <fullName evidence="2">Uncharacterized protein</fullName>
    </submittedName>
</protein>
<dbReference type="InterPro" id="IPR011749">
    <property type="entry name" value="CHP02243"/>
</dbReference>
<keyword evidence="3" id="KW-1185">Reference proteome</keyword>
<dbReference type="STRING" id="1434110.MSHOH_1922"/>
<evidence type="ECO:0000313" key="2">
    <source>
        <dbReference type="EMBL" id="AKB78405.1"/>
    </source>
</evidence>
<reference evidence="2 3" key="1">
    <citation type="submission" date="2014-07" db="EMBL/GenBank/DDBJ databases">
        <title>Methanogenic archaea and the global carbon cycle.</title>
        <authorList>
            <person name="Henriksen J.R."/>
            <person name="Luke J."/>
            <person name="Reinhart S."/>
            <person name="Benedict M.N."/>
            <person name="Youngblut N.D."/>
            <person name="Metcalf M.E."/>
            <person name="Whitaker R.J."/>
            <person name="Metcalf W.W."/>
        </authorList>
    </citation>
    <scope>NUCLEOTIDE SEQUENCE [LARGE SCALE GENOMIC DNA]</scope>
    <source>
        <strain evidence="2 3">HB-1</strain>
    </source>
</reference>